<dbReference type="Proteomes" id="UP001269081">
    <property type="component" value="Unassembled WGS sequence"/>
</dbReference>
<evidence type="ECO:0000259" key="2">
    <source>
        <dbReference type="PROSITE" id="PS50975"/>
    </source>
</evidence>
<evidence type="ECO:0000313" key="4">
    <source>
        <dbReference type="Proteomes" id="UP001269081"/>
    </source>
</evidence>
<organism evidence="3 4">
    <name type="scientific">Flavobacterium piscis</name>
    <dbReference type="NCBI Taxonomy" id="1114874"/>
    <lineage>
        <taxon>Bacteria</taxon>
        <taxon>Pseudomonadati</taxon>
        <taxon>Bacteroidota</taxon>
        <taxon>Flavobacteriia</taxon>
        <taxon>Flavobacteriales</taxon>
        <taxon>Flavobacteriaceae</taxon>
        <taxon>Flavobacterium</taxon>
    </lineage>
</organism>
<dbReference type="EC" id="6.3.5.5" evidence="3"/>
<keyword evidence="4" id="KW-1185">Reference proteome</keyword>
<keyword evidence="3" id="KW-0436">Ligase</keyword>
<gene>
    <name evidence="3" type="ORF">J2W48_000894</name>
</gene>
<dbReference type="InterPro" id="IPR048764">
    <property type="entry name" value="PylC_N"/>
</dbReference>
<evidence type="ECO:0000313" key="3">
    <source>
        <dbReference type="EMBL" id="MDR7208964.1"/>
    </source>
</evidence>
<evidence type="ECO:0000256" key="1">
    <source>
        <dbReference type="PROSITE-ProRule" id="PRU00409"/>
    </source>
</evidence>
<dbReference type="Gene3D" id="3.30.1490.20">
    <property type="entry name" value="ATP-grasp fold, A domain"/>
    <property type="match status" value="1"/>
</dbReference>
<dbReference type="Gene3D" id="3.30.470.20">
    <property type="entry name" value="ATP-grasp fold, B domain"/>
    <property type="match status" value="1"/>
</dbReference>
<accession>A0ABU1Y414</accession>
<dbReference type="PROSITE" id="PS50975">
    <property type="entry name" value="ATP_GRASP"/>
    <property type="match status" value="1"/>
</dbReference>
<dbReference type="InterPro" id="IPR011761">
    <property type="entry name" value="ATP-grasp"/>
</dbReference>
<proteinExistence type="predicted"/>
<dbReference type="SUPFAM" id="SSF56059">
    <property type="entry name" value="Glutathione synthetase ATP-binding domain-like"/>
    <property type="match status" value="1"/>
</dbReference>
<reference evidence="3 4" key="1">
    <citation type="submission" date="2023-07" db="EMBL/GenBank/DDBJ databases">
        <title>Sorghum-associated microbial communities from plants grown in Nebraska, USA.</title>
        <authorList>
            <person name="Schachtman D."/>
        </authorList>
    </citation>
    <scope>NUCLEOTIDE SEQUENCE [LARGE SCALE GENOMIC DNA]</scope>
    <source>
        <strain evidence="3 4">4129</strain>
    </source>
</reference>
<dbReference type="GO" id="GO:0004088">
    <property type="term" value="F:carbamoyl-phosphate synthase (glutamine-hydrolyzing) activity"/>
    <property type="evidence" value="ECO:0007669"/>
    <property type="project" value="UniProtKB-EC"/>
</dbReference>
<dbReference type="RefSeq" id="WP_310278647.1">
    <property type="nucleotide sequence ID" value="NZ_JAVDWQ010000002.1"/>
</dbReference>
<dbReference type="Gene3D" id="3.40.50.20">
    <property type="match status" value="1"/>
</dbReference>
<keyword evidence="1" id="KW-0067">ATP-binding</keyword>
<name>A0ABU1Y414_9FLAO</name>
<dbReference type="InterPro" id="IPR013815">
    <property type="entry name" value="ATP_grasp_subdomain_1"/>
</dbReference>
<dbReference type="Pfam" id="PF15632">
    <property type="entry name" value="ATPgrasp_Ter"/>
    <property type="match status" value="1"/>
</dbReference>
<feature type="domain" description="ATP-grasp" evidence="2">
    <location>
        <begin position="117"/>
        <end position="310"/>
    </location>
</feature>
<dbReference type="EMBL" id="JAVDWQ010000002">
    <property type="protein sequence ID" value="MDR7208964.1"/>
    <property type="molecule type" value="Genomic_DNA"/>
</dbReference>
<dbReference type="Pfam" id="PF21360">
    <property type="entry name" value="PylC-like_N"/>
    <property type="match status" value="1"/>
</dbReference>
<keyword evidence="1" id="KW-0547">Nucleotide-binding</keyword>
<sequence length="340" mass="38907">MNVLLTSAGRRNYMVEYFKEALKPYKGKVFAINSDLDSPALWIADYSAKSPLIYDNEYEMFLLNYCVENKINVVISLFDIELPVLSRLKDKFASSAITIIVADTWFTDIANDKWKTYLFLKENNFEVLPTYQNQFDFLDAFDKGLIDFPVYIKPRWGMGSISVFKADNMVELNFYYEKVKKEIQNTYLKYESDKDTDNSILIQTALKGEEYGLDVINDLNGNYCCTIVKKKLMMRSGETDSAITVNEPVLEAIGKKLAVLSKHPANMDVDVFFDGTTPSVLEFNPRFGGGYPFSHQAGVNLPKAIIKWYLNEKIEKELLKPKIGIKSMKGISIITEENIF</sequence>
<comment type="caution">
    <text evidence="3">The sequence shown here is derived from an EMBL/GenBank/DDBJ whole genome shotgun (WGS) entry which is preliminary data.</text>
</comment>
<protein>
    <submittedName>
        <fullName evidence="3">Carbamoyl-phosphate synthase large subunit</fullName>
        <ecNumber evidence="3">6.3.5.5</ecNumber>
    </submittedName>
</protein>